<dbReference type="AlphaFoldDB" id="A0A6C1DQV8"/>
<dbReference type="GO" id="GO:0046540">
    <property type="term" value="C:U4/U6 x U5 tri-snRNP complex"/>
    <property type="evidence" value="ECO:0007669"/>
    <property type="project" value="InterPro"/>
</dbReference>
<reference evidence="9 10" key="1">
    <citation type="journal article" date="2019" name="BMC Genomics">
        <title>Chromosome level assembly and comparative genome analysis confirm lager-brewing yeasts originated from a single hybridization.</title>
        <authorList>
            <person name="Salazar A.N."/>
            <person name="Gorter de Vries A.R."/>
            <person name="van den Broek M."/>
            <person name="Brouwers N."/>
            <person name="de la Torre Cortes P."/>
            <person name="Kuijpers N.G.A."/>
            <person name="Daran J.G."/>
            <person name="Abeel T."/>
        </authorList>
    </citation>
    <scope>NUCLEOTIDE SEQUENCE [LARGE SCALE GENOMIC DNA]</scope>
    <source>
        <strain evidence="9 10">CBS 1483</strain>
    </source>
</reference>
<dbReference type="PANTHER" id="PTHR14212">
    <property type="entry name" value="U4/U6-ASSOCIATED RNA SPLICING FACTOR-RELATED"/>
    <property type="match status" value="1"/>
</dbReference>
<dbReference type="EMBL" id="CP048985">
    <property type="protein sequence ID" value="QID78963.1"/>
    <property type="molecule type" value="Genomic_DNA"/>
</dbReference>
<evidence type="ECO:0000313" key="9">
    <source>
        <dbReference type="EMBL" id="QID78963.1"/>
    </source>
</evidence>
<evidence type="ECO:0000256" key="5">
    <source>
        <dbReference type="SAM" id="Coils"/>
    </source>
</evidence>
<evidence type="ECO:0000256" key="6">
    <source>
        <dbReference type="SAM" id="MobiDB-lite"/>
    </source>
</evidence>
<dbReference type="GO" id="GO:0000398">
    <property type="term" value="P:mRNA splicing, via spliceosome"/>
    <property type="evidence" value="ECO:0007669"/>
    <property type="project" value="InterPro"/>
</dbReference>
<comment type="subcellular location">
    <subcellularLocation>
        <location evidence="1">Nucleus</location>
    </subcellularLocation>
</comment>
<feature type="compositionally biased region" description="Basic and acidic residues" evidence="6">
    <location>
        <begin position="1"/>
        <end position="11"/>
    </location>
</feature>
<dbReference type="OrthoDB" id="10264544at2759"/>
<feature type="domain" description="Small nuclear ribonucleoprotein Prp3 C-terminal" evidence="7">
    <location>
        <begin position="340"/>
        <end position="465"/>
    </location>
</feature>
<accession>A0A6C1DQV8</accession>
<dbReference type="SMR" id="A0A6C1DQV8"/>
<keyword evidence="10" id="KW-1185">Reference proteome</keyword>
<keyword evidence="5" id="KW-0175">Coiled coil</keyword>
<evidence type="ECO:0000259" key="8">
    <source>
        <dbReference type="Pfam" id="PF08572"/>
    </source>
</evidence>
<evidence type="ECO:0000256" key="4">
    <source>
        <dbReference type="ARBA" id="ARBA00023242"/>
    </source>
</evidence>
<organism evidence="9 10">
    <name type="scientific">Saccharomyces pastorianus</name>
    <name type="common">Lager yeast</name>
    <name type="synonym">Saccharomyces cerevisiae x Saccharomyces eubayanus</name>
    <dbReference type="NCBI Taxonomy" id="27292"/>
    <lineage>
        <taxon>Eukaryota</taxon>
        <taxon>Fungi</taxon>
        <taxon>Dikarya</taxon>
        <taxon>Ascomycota</taxon>
        <taxon>Saccharomycotina</taxon>
        <taxon>Saccharomycetes</taxon>
        <taxon>Saccharomycetales</taxon>
        <taxon>Saccharomycetaceae</taxon>
        <taxon>Saccharomyces</taxon>
    </lineage>
</organism>
<protein>
    <submittedName>
        <fullName evidence="9">U4/U6-U5 snRNP complex subunit prp3</fullName>
    </submittedName>
</protein>
<dbReference type="Pfam" id="PF06544">
    <property type="entry name" value="Prp3_C"/>
    <property type="match status" value="1"/>
</dbReference>
<sequence>MPPRNTYEKGNPKRQNSPYYKPSFLRREETTNDEEKFQGHGLKTELHSALKSSNLNLIRRTYQTGENPYLSDPHDRGSSSRFNRRYERGLKFYQKGEISKRIAQERTLQKQQEEEELKRKLKQEEDEKDKRKLIESGDLPNLELHEDKFLLDLSKFKIYYDNNHGYEWWDTAYLDEKGELMEKYDMNGTSPAEEKLAEDIDEVDDDDDDEHPSIRYVAHPLPEKINEAKVSIKAYLTQHERKRLRRNRRKMAREAREIKIKLGLLPKPEPKVKLSNMMSVFENDQNITDPTAWEKVVKDQVDLRKRKHLEENERRHEDAIKRRKEAVNMNVEKPTVYHCKVFQFKNLQNPKIRFKLKMNSKELSLKGLCLRIRDDGPGIIIVVGNEKSCKFYENLVMKRIKWNEDFELHTNTGDIKMDMHNNSISKTWEGYLQDCKFKGWFMKVCNDQDSLLRTLGQFDSEHFYSPVQT</sequence>
<evidence type="ECO:0000256" key="3">
    <source>
        <dbReference type="ARBA" id="ARBA00023187"/>
    </source>
</evidence>
<evidence type="ECO:0000256" key="1">
    <source>
        <dbReference type="ARBA" id="ARBA00004123"/>
    </source>
</evidence>
<proteinExistence type="predicted"/>
<keyword evidence="4" id="KW-0539">Nucleus</keyword>
<dbReference type="InterPro" id="IPR027104">
    <property type="entry name" value="Prp3"/>
</dbReference>
<evidence type="ECO:0000259" key="7">
    <source>
        <dbReference type="Pfam" id="PF06544"/>
    </source>
</evidence>
<dbReference type="Proteomes" id="UP000501346">
    <property type="component" value="Chromosome ScIV"/>
</dbReference>
<dbReference type="InterPro" id="IPR013881">
    <property type="entry name" value="Pre-mRNA_splic_Prp3_dom"/>
</dbReference>
<evidence type="ECO:0000256" key="2">
    <source>
        <dbReference type="ARBA" id="ARBA00022664"/>
    </source>
</evidence>
<dbReference type="PANTHER" id="PTHR14212:SF0">
    <property type="entry name" value="U4_U6 SMALL NUCLEAR RIBONUCLEOPROTEIN PRP3"/>
    <property type="match status" value="1"/>
</dbReference>
<dbReference type="InterPro" id="IPR010541">
    <property type="entry name" value="Prp3_C"/>
</dbReference>
<dbReference type="Pfam" id="PF08572">
    <property type="entry name" value="PRP3"/>
    <property type="match status" value="1"/>
</dbReference>
<feature type="domain" description="Pre-mRNA-splicing factor 3" evidence="8">
    <location>
        <begin position="67"/>
        <end position="317"/>
    </location>
</feature>
<dbReference type="CDD" id="cd24140">
    <property type="entry name" value="Prp3_C-like"/>
    <property type="match status" value="1"/>
</dbReference>
<feature type="coiled-coil region" evidence="5">
    <location>
        <begin position="103"/>
        <end position="134"/>
    </location>
</feature>
<name>A0A6C1DQV8_SACPS</name>
<evidence type="ECO:0000313" key="10">
    <source>
        <dbReference type="Proteomes" id="UP000501346"/>
    </source>
</evidence>
<keyword evidence="3" id="KW-0508">mRNA splicing</keyword>
<keyword evidence="2" id="KW-0507">mRNA processing</keyword>
<feature type="region of interest" description="Disordered" evidence="6">
    <location>
        <begin position="1"/>
        <end position="45"/>
    </location>
</feature>
<feature type="compositionally biased region" description="Basic and acidic residues" evidence="6">
    <location>
        <begin position="25"/>
        <end position="45"/>
    </location>
</feature>
<gene>
    <name evidence="9" type="primary">PRP3_1</name>
    <name evidence="9" type="ORF">GRS66_001195</name>
</gene>